<dbReference type="InterPro" id="IPR001245">
    <property type="entry name" value="Ser-Thr/Tyr_kinase_cat_dom"/>
</dbReference>
<dbReference type="InterPro" id="IPR050198">
    <property type="entry name" value="Non-receptor_tyrosine_kinases"/>
</dbReference>
<evidence type="ECO:0000259" key="10">
    <source>
        <dbReference type="PROSITE" id="PS50001"/>
    </source>
</evidence>
<dbReference type="InterPro" id="IPR000719">
    <property type="entry name" value="Prot_kinase_dom"/>
</dbReference>
<evidence type="ECO:0000256" key="9">
    <source>
        <dbReference type="SAM" id="MobiDB-lite"/>
    </source>
</evidence>
<keyword evidence="13" id="KW-1185">Reference proteome</keyword>
<feature type="domain" description="Protein kinase" evidence="11">
    <location>
        <begin position="129"/>
        <end position="395"/>
    </location>
</feature>
<evidence type="ECO:0000256" key="7">
    <source>
        <dbReference type="PROSITE-ProRule" id="PRU00191"/>
    </source>
</evidence>
<keyword evidence="3 8" id="KW-0418">Kinase</keyword>
<evidence type="ECO:0000256" key="3">
    <source>
        <dbReference type="ARBA" id="ARBA00022777"/>
    </source>
</evidence>
<dbReference type="CDD" id="cd00192">
    <property type="entry name" value="PTKc"/>
    <property type="match status" value="1"/>
</dbReference>
<evidence type="ECO:0000259" key="11">
    <source>
        <dbReference type="PROSITE" id="PS50011"/>
    </source>
</evidence>
<dbReference type="EnsemblMetazoa" id="OVOC7.1">
    <property type="protein sequence ID" value="OVOC7.1"/>
    <property type="gene ID" value="WBGene00236816"/>
</dbReference>
<feature type="compositionally biased region" description="Basic residues" evidence="9">
    <location>
        <begin position="507"/>
        <end position="529"/>
    </location>
</feature>
<dbReference type="EnsemblMetazoa" id="OVOC7.2">
    <property type="protein sequence ID" value="OVOC7.2"/>
    <property type="gene ID" value="WBGene00236816"/>
</dbReference>
<dbReference type="Pfam" id="PF00017">
    <property type="entry name" value="SH2"/>
    <property type="match status" value="1"/>
</dbReference>
<evidence type="ECO:0000256" key="5">
    <source>
        <dbReference type="ARBA" id="ARBA00023137"/>
    </source>
</evidence>
<name>A0A2K6WCP8_ONCVO</name>
<dbReference type="GO" id="GO:0005524">
    <property type="term" value="F:ATP binding"/>
    <property type="evidence" value="ECO:0007669"/>
    <property type="project" value="UniProtKB-KW"/>
</dbReference>
<dbReference type="Gene3D" id="3.30.505.10">
    <property type="entry name" value="SH2 domain"/>
    <property type="match status" value="1"/>
</dbReference>
<evidence type="ECO:0000313" key="13">
    <source>
        <dbReference type="Proteomes" id="UP000024404"/>
    </source>
</evidence>
<dbReference type="Pfam" id="PF07714">
    <property type="entry name" value="PK_Tyr_Ser-Thr"/>
    <property type="match status" value="1"/>
</dbReference>
<dbReference type="STRING" id="6282.A0A2K6WCP8"/>
<keyword evidence="4 8" id="KW-0067">ATP-binding</keyword>
<dbReference type="Gene3D" id="1.10.510.10">
    <property type="entry name" value="Transferase(Phosphotransferase) domain 1"/>
    <property type="match status" value="1"/>
</dbReference>
<feature type="compositionally biased region" description="Polar residues" evidence="9">
    <location>
        <begin position="606"/>
        <end position="620"/>
    </location>
</feature>
<dbReference type="AlphaFoldDB" id="A0A2K6WCP8"/>
<dbReference type="PROSITE" id="PS50001">
    <property type="entry name" value="SH2"/>
    <property type="match status" value="1"/>
</dbReference>
<evidence type="ECO:0000256" key="2">
    <source>
        <dbReference type="ARBA" id="ARBA00022741"/>
    </source>
</evidence>
<evidence type="ECO:0000256" key="6">
    <source>
        <dbReference type="ARBA" id="ARBA00051245"/>
    </source>
</evidence>
<dbReference type="PROSITE" id="PS00109">
    <property type="entry name" value="PROTEIN_KINASE_TYR"/>
    <property type="match status" value="1"/>
</dbReference>
<protein>
    <recommendedName>
        <fullName evidence="8">Tyrosine-protein kinase</fullName>
        <ecNumber evidence="8">2.7.10.2</ecNumber>
    </recommendedName>
</protein>
<sequence length="629" mass="72751">MSKISTTLELGDILNTILAKNWFAGFITKSTVERFLKKDGDYLVYTEEKNGCVKFVLSVRGRKECNHFTISKKDRIGWSLDAHPEKAFDTIIDLVHYYKNNALPEDATFLIHPFHKPKWFLRHENITYDSETGLIGAGNFCDVFEGKLYGKISVALKISHDTTEESNLEEVGKSDDPKELLMHEAYLMSQFKHPNIVKFHGICYDIPSTCIIMERCIGGSLDNHLQHWAHKITTGERIFYGLEAAKGICYLHENDFIHRDLATRNCLISKYGTIKISDFGLSQLASDVIAVPTKQKIPVRWMAPETIQREPRYSAKSDVWSYGVMLYEIFNNGMKPWPDMNVRQCATNIRHGIMPDMPEITPKEIIRLVNKCWRMDVEKRCDSKYIVRKLKKAQLDHGLPETSDLTISKLENVKVLTKEETEMQEEKNDYEMEMMSKTAATEESIWTEQSIITMAMKPLEPLFKRRRIAQIRKKELEGRKQRRKESAVLNELLLEYVTEEIKKLLASKRKHKRKHKSKRKLHARSRRSYKLPDDSFSSESFSAKEIFSKETESQLKERETLSKETFLKETLSKEIEKQGNGSRQETDKLISGSKRSQHESARNSRMGKTSSKIATKNSIKAESAEISRK</sequence>
<comment type="similarity">
    <text evidence="8">Belongs to the protein kinase superfamily. Tyr protein kinase family.</text>
</comment>
<dbReference type="InterPro" id="IPR020635">
    <property type="entry name" value="Tyr_kinase_cat_dom"/>
</dbReference>
<dbReference type="PANTHER" id="PTHR24418">
    <property type="entry name" value="TYROSINE-PROTEIN KINASE"/>
    <property type="match status" value="1"/>
</dbReference>
<dbReference type="InterPro" id="IPR000980">
    <property type="entry name" value="SH2"/>
</dbReference>
<organism evidence="12 13">
    <name type="scientific">Onchocerca volvulus</name>
    <dbReference type="NCBI Taxonomy" id="6282"/>
    <lineage>
        <taxon>Eukaryota</taxon>
        <taxon>Metazoa</taxon>
        <taxon>Ecdysozoa</taxon>
        <taxon>Nematoda</taxon>
        <taxon>Chromadorea</taxon>
        <taxon>Rhabditida</taxon>
        <taxon>Spirurina</taxon>
        <taxon>Spiruromorpha</taxon>
        <taxon>Filarioidea</taxon>
        <taxon>Onchocercidae</taxon>
        <taxon>Onchocerca</taxon>
    </lineage>
</organism>
<dbReference type="SUPFAM" id="SSF56112">
    <property type="entry name" value="Protein kinase-like (PK-like)"/>
    <property type="match status" value="1"/>
</dbReference>
<feature type="region of interest" description="Disordered" evidence="9">
    <location>
        <begin position="507"/>
        <end position="536"/>
    </location>
</feature>
<keyword evidence="1 8" id="KW-0808">Transferase</keyword>
<feature type="compositionally biased region" description="Basic and acidic residues" evidence="9">
    <location>
        <begin position="568"/>
        <end position="577"/>
    </location>
</feature>
<comment type="catalytic activity">
    <reaction evidence="6 8">
        <text>L-tyrosyl-[protein] + ATP = O-phospho-L-tyrosyl-[protein] + ADP + H(+)</text>
        <dbReference type="Rhea" id="RHEA:10596"/>
        <dbReference type="Rhea" id="RHEA-COMP:10136"/>
        <dbReference type="Rhea" id="RHEA-COMP:20101"/>
        <dbReference type="ChEBI" id="CHEBI:15378"/>
        <dbReference type="ChEBI" id="CHEBI:30616"/>
        <dbReference type="ChEBI" id="CHEBI:46858"/>
        <dbReference type="ChEBI" id="CHEBI:61978"/>
        <dbReference type="ChEBI" id="CHEBI:456216"/>
        <dbReference type="EC" id="2.7.10.2"/>
    </reaction>
</comment>
<dbReference type="InterPro" id="IPR011009">
    <property type="entry name" value="Kinase-like_dom_sf"/>
</dbReference>
<evidence type="ECO:0000313" key="12">
    <source>
        <dbReference type="EnsemblMetazoa" id="OVOC7.1"/>
    </source>
</evidence>
<accession>A0A2K6WCP8</accession>
<proteinExistence type="inferred from homology"/>
<reference evidence="13" key="1">
    <citation type="submission" date="2013-10" db="EMBL/GenBank/DDBJ databases">
        <title>Genome sequencing of Onchocerca volvulus.</title>
        <authorList>
            <person name="Cotton J."/>
            <person name="Tsai J."/>
            <person name="Stanley E."/>
            <person name="Tracey A."/>
            <person name="Holroyd N."/>
            <person name="Lustigman S."/>
            <person name="Berriman M."/>
        </authorList>
    </citation>
    <scope>NUCLEOTIDE SEQUENCE</scope>
</reference>
<dbReference type="InterPro" id="IPR008266">
    <property type="entry name" value="Tyr_kinase_AS"/>
</dbReference>
<dbReference type="Gene3D" id="3.30.200.20">
    <property type="entry name" value="Phosphorylase Kinase, domain 1"/>
    <property type="match status" value="1"/>
</dbReference>
<dbReference type="InterPro" id="IPR036860">
    <property type="entry name" value="SH2_dom_sf"/>
</dbReference>
<dbReference type="SMART" id="SM00219">
    <property type="entry name" value="TyrKc"/>
    <property type="match status" value="1"/>
</dbReference>
<keyword evidence="5 8" id="KW-0829">Tyrosine-protein kinase</keyword>
<dbReference type="EMBL" id="CMVM020000017">
    <property type="status" value="NOT_ANNOTATED_CDS"/>
    <property type="molecule type" value="Genomic_DNA"/>
</dbReference>
<dbReference type="GO" id="GO:0004715">
    <property type="term" value="F:non-membrane spanning protein tyrosine kinase activity"/>
    <property type="evidence" value="ECO:0007669"/>
    <property type="project" value="UniProtKB-EC"/>
</dbReference>
<evidence type="ECO:0000256" key="8">
    <source>
        <dbReference type="RuleBase" id="RU362096"/>
    </source>
</evidence>
<feature type="region of interest" description="Disordered" evidence="9">
    <location>
        <begin position="568"/>
        <end position="629"/>
    </location>
</feature>
<dbReference type="PROSITE" id="PS50011">
    <property type="entry name" value="PROTEIN_KINASE_DOM"/>
    <property type="match status" value="1"/>
</dbReference>
<dbReference type="Proteomes" id="UP000024404">
    <property type="component" value="Unassembled WGS sequence"/>
</dbReference>
<evidence type="ECO:0000256" key="1">
    <source>
        <dbReference type="ARBA" id="ARBA00022679"/>
    </source>
</evidence>
<dbReference type="SMART" id="SM00252">
    <property type="entry name" value="SH2"/>
    <property type="match status" value="1"/>
</dbReference>
<reference evidence="12" key="2">
    <citation type="submission" date="2018-02" db="UniProtKB">
        <authorList>
            <consortium name="EnsemblMetazoa"/>
        </authorList>
    </citation>
    <scope>IDENTIFICATION</scope>
</reference>
<keyword evidence="2 8" id="KW-0547">Nucleotide-binding</keyword>
<dbReference type="PRINTS" id="PR00109">
    <property type="entry name" value="TYRKINASE"/>
</dbReference>
<keyword evidence="7" id="KW-0727">SH2 domain</keyword>
<feature type="domain" description="SH2" evidence="10">
    <location>
        <begin position="22"/>
        <end position="114"/>
    </location>
</feature>
<dbReference type="SUPFAM" id="SSF55550">
    <property type="entry name" value="SH2 domain"/>
    <property type="match status" value="1"/>
</dbReference>
<dbReference type="EC" id="2.7.10.2" evidence="8"/>
<evidence type="ECO:0000256" key="4">
    <source>
        <dbReference type="ARBA" id="ARBA00022840"/>
    </source>
</evidence>